<keyword evidence="3" id="KW-1185">Reference proteome</keyword>
<proteinExistence type="predicted"/>
<evidence type="ECO:0000256" key="1">
    <source>
        <dbReference type="SAM" id="MobiDB-lite"/>
    </source>
</evidence>
<reference evidence="2 3" key="1">
    <citation type="journal article" date="2012" name="J. Bacteriol.">
        <title>Complete genome sequence of Mycoplasma haemocanis strain Illinois.</title>
        <authorList>
            <person name="do Nascimento N.C."/>
            <person name="Guimaraes A.M."/>
            <person name="Santos A.P."/>
            <person name="Sanmiguel P.J."/>
            <person name="Messick J.B."/>
        </authorList>
    </citation>
    <scope>NUCLEOTIDE SEQUENCE [LARGE SCALE GENOMIC DNA]</scope>
    <source>
        <strain evidence="2 3">Illinois</strain>
    </source>
</reference>
<dbReference type="HOGENOM" id="CLU_098620_0_0_14"/>
<accession>H6N608</accession>
<feature type="region of interest" description="Disordered" evidence="1">
    <location>
        <begin position="76"/>
        <end position="97"/>
    </location>
</feature>
<sequence>MVKAVVVLLGAGTATVGGVLTYKSFIKPTTHSIRDLLAVKNPEKRLISKATNGSSTEWKAAWKLYLSNYKKNGKNPFSLNKNKPDTEPDGNENAPSEFMNKCEELSRDMVVDKEDNRYKNVLAYCTRVTLVSDLISENYPSKKVLSKDEAGSTDGWKKAWSNYKTFNTNKTKGKDAWNLSDWPTQNEDNAPNTFIDKCAEKVRMATFDLNNEDYLNAVKWCTR</sequence>
<dbReference type="Proteomes" id="UP000009135">
    <property type="component" value="Chromosome"/>
</dbReference>
<protein>
    <submittedName>
        <fullName evidence="2">Uncharacterized protein</fullName>
    </submittedName>
</protein>
<dbReference type="KEGG" id="mhe:MHC_01070"/>
<dbReference type="STRING" id="1111676.MHC_01070"/>
<dbReference type="EMBL" id="CP003199">
    <property type="protein sequence ID" value="AEW45080.1"/>
    <property type="molecule type" value="Genomic_DNA"/>
</dbReference>
<evidence type="ECO:0000313" key="2">
    <source>
        <dbReference type="EMBL" id="AEW45080.1"/>
    </source>
</evidence>
<name>H6N608_MYCHN</name>
<gene>
    <name evidence="2" type="ordered locus">MHC_01070</name>
</gene>
<organism evidence="2 3">
    <name type="scientific">Mycoplasma haemocanis (strain Illinois)</name>
    <dbReference type="NCBI Taxonomy" id="1111676"/>
    <lineage>
        <taxon>Bacteria</taxon>
        <taxon>Bacillati</taxon>
        <taxon>Mycoplasmatota</taxon>
        <taxon>Mollicutes</taxon>
        <taxon>Mycoplasmataceae</taxon>
        <taxon>Mycoplasma</taxon>
    </lineage>
</organism>
<evidence type="ECO:0000313" key="3">
    <source>
        <dbReference type="Proteomes" id="UP000009135"/>
    </source>
</evidence>
<dbReference type="AlphaFoldDB" id="H6N608"/>